<accession>A0A212R767</accession>
<evidence type="ECO:0000313" key="9">
    <source>
        <dbReference type="Proteomes" id="UP000197025"/>
    </source>
</evidence>
<feature type="transmembrane region" description="Helical" evidence="7">
    <location>
        <begin position="6"/>
        <end position="24"/>
    </location>
</feature>
<dbReference type="Pfam" id="PF07681">
    <property type="entry name" value="DoxX"/>
    <property type="match status" value="1"/>
</dbReference>
<protein>
    <submittedName>
        <fullName evidence="8">Putative oxidoreductase</fullName>
    </submittedName>
</protein>
<reference evidence="9" key="1">
    <citation type="submission" date="2017-06" db="EMBL/GenBank/DDBJ databases">
        <authorList>
            <person name="Varghese N."/>
            <person name="Submissions S."/>
        </authorList>
    </citation>
    <scope>NUCLEOTIDE SEQUENCE [LARGE SCALE GENOMIC DNA]</scope>
    <source>
        <strain evidence="9">JAD2</strain>
    </source>
</reference>
<feature type="transmembrane region" description="Helical" evidence="7">
    <location>
        <begin position="106"/>
        <end position="123"/>
    </location>
</feature>
<dbReference type="OrthoDB" id="346004at2"/>
<dbReference type="FunCoup" id="A0A212R767">
    <property type="interactions" value="47"/>
</dbReference>
<evidence type="ECO:0000256" key="5">
    <source>
        <dbReference type="ARBA" id="ARBA00022989"/>
    </source>
</evidence>
<keyword evidence="4 7" id="KW-0812">Transmembrane</keyword>
<proteinExistence type="inferred from homology"/>
<evidence type="ECO:0000256" key="4">
    <source>
        <dbReference type="ARBA" id="ARBA00022692"/>
    </source>
</evidence>
<dbReference type="InParanoid" id="A0A212R767"/>
<dbReference type="InterPro" id="IPR032808">
    <property type="entry name" value="DoxX"/>
</dbReference>
<evidence type="ECO:0000256" key="3">
    <source>
        <dbReference type="ARBA" id="ARBA00022475"/>
    </source>
</evidence>
<dbReference type="AlphaFoldDB" id="A0A212R767"/>
<comment type="similarity">
    <text evidence="2">Belongs to the DoxX family.</text>
</comment>
<comment type="subcellular location">
    <subcellularLocation>
        <location evidence="1">Cell membrane</location>
        <topology evidence="1">Multi-pass membrane protein</topology>
    </subcellularLocation>
</comment>
<dbReference type="InterPro" id="IPR051907">
    <property type="entry name" value="DoxX-like_oxidoreductase"/>
</dbReference>
<evidence type="ECO:0000256" key="1">
    <source>
        <dbReference type="ARBA" id="ARBA00004651"/>
    </source>
</evidence>
<dbReference type="PANTHER" id="PTHR33452:SF1">
    <property type="entry name" value="INNER MEMBRANE PROTEIN YPHA-RELATED"/>
    <property type="match status" value="1"/>
</dbReference>
<keyword evidence="6 7" id="KW-0472">Membrane</keyword>
<keyword evidence="3" id="KW-1003">Cell membrane</keyword>
<evidence type="ECO:0000313" key="8">
    <source>
        <dbReference type="EMBL" id="SNB67997.1"/>
    </source>
</evidence>
<dbReference type="GO" id="GO:0005886">
    <property type="term" value="C:plasma membrane"/>
    <property type="evidence" value="ECO:0007669"/>
    <property type="project" value="UniProtKB-SubCell"/>
</dbReference>
<feature type="transmembrane region" description="Helical" evidence="7">
    <location>
        <begin position="143"/>
        <end position="164"/>
    </location>
</feature>
<evidence type="ECO:0000256" key="7">
    <source>
        <dbReference type="SAM" id="Phobius"/>
    </source>
</evidence>
<gene>
    <name evidence="8" type="ORF">SAMN02746019_00002260</name>
</gene>
<keyword evidence="9" id="KW-1185">Reference proteome</keyword>
<keyword evidence="5 7" id="KW-1133">Transmembrane helix</keyword>
<dbReference type="PANTHER" id="PTHR33452">
    <property type="entry name" value="OXIDOREDUCTASE CATD-RELATED"/>
    <property type="match status" value="1"/>
</dbReference>
<dbReference type="EMBL" id="FYEK01000035">
    <property type="protein sequence ID" value="SNB67997.1"/>
    <property type="molecule type" value="Genomic_DNA"/>
</dbReference>
<name>A0A212R767_9CHLR</name>
<evidence type="ECO:0000256" key="6">
    <source>
        <dbReference type="ARBA" id="ARBA00023136"/>
    </source>
</evidence>
<sequence>MLRPDLGWAILRVLIGLLFAGHGAQKLFGWFGGHGLSGTAGWLESWNIRPGRLWAWLLGLGEFIGGLLLALGLATPWAVLPLIASQLVAIVRVHAPKGLWIDRGGFEYNLVLVALSGFFGLYGPGRYSLDAALGLTWPQPLAFGVTLILAVLIALIALTAPGWAPRLFRQAA</sequence>
<dbReference type="Proteomes" id="UP000197025">
    <property type="component" value="Unassembled WGS sequence"/>
</dbReference>
<dbReference type="RefSeq" id="WP_088571613.1">
    <property type="nucleotide sequence ID" value="NZ_FYEK01000035.1"/>
</dbReference>
<evidence type="ECO:0000256" key="2">
    <source>
        <dbReference type="ARBA" id="ARBA00006679"/>
    </source>
</evidence>
<organism evidence="8 9">
    <name type="scientific">Thermoflexus hugenholtzii JAD2</name>
    <dbReference type="NCBI Taxonomy" id="877466"/>
    <lineage>
        <taxon>Bacteria</taxon>
        <taxon>Bacillati</taxon>
        <taxon>Chloroflexota</taxon>
        <taxon>Thermoflexia</taxon>
        <taxon>Thermoflexales</taxon>
        <taxon>Thermoflexaceae</taxon>
        <taxon>Thermoflexus</taxon>
    </lineage>
</organism>